<dbReference type="InterPro" id="IPR027370">
    <property type="entry name" value="Znf-RING_euk"/>
</dbReference>
<dbReference type="GO" id="GO:0051865">
    <property type="term" value="P:protein autoubiquitination"/>
    <property type="evidence" value="ECO:0007669"/>
    <property type="project" value="TreeGrafter"/>
</dbReference>
<feature type="compositionally biased region" description="Polar residues" evidence="5">
    <location>
        <begin position="101"/>
        <end position="115"/>
    </location>
</feature>
<keyword evidence="3" id="KW-0862">Zinc</keyword>
<keyword evidence="8" id="KW-1185">Reference proteome</keyword>
<evidence type="ECO:0000313" key="8">
    <source>
        <dbReference type="Proteomes" id="UP000076761"/>
    </source>
</evidence>
<feature type="region of interest" description="Disordered" evidence="5">
    <location>
        <begin position="29"/>
        <end position="51"/>
    </location>
</feature>
<dbReference type="Gene3D" id="3.30.40.10">
    <property type="entry name" value="Zinc/RING finger domain, C3HC4 (zinc finger)"/>
    <property type="match status" value="1"/>
</dbReference>
<evidence type="ECO:0000259" key="6">
    <source>
        <dbReference type="PROSITE" id="PS50089"/>
    </source>
</evidence>
<feature type="region of interest" description="Disordered" evidence="5">
    <location>
        <begin position="131"/>
        <end position="193"/>
    </location>
</feature>
<accession>A0A165NAR4</accession>
<dbReference type="SUPFAM" id="SSF57850">
    <property type="entry name" value="RING/U-box"/>
    <property type="match status" value="1"/>
</dbReference>
<dbReference type="Proteomes" id="UP000076761">
    <property type="component" value="Unassembled WGS sequence"/>
</dbReference>
<dbReference type="STRING" id="1314782.A0A165NAR4"/>
<dbReference type="GO" id="GO:0004842">
    <property type="term" value="F:ubiquitin-protein transferase activity"/>
    <property type="evidence" value="ECO:0007669"/>
    <property type="project" value="TreeGrafter"/>
</dbReference>
<dbReference type="InParanoid" id="A0A165NAR4"/>
<keyword evidence="2 4" id="KW-0863">Zinc-finger</keyword>
<dbReference type="GO" id="GO:0008270">
    <property type="term" value="F:zinc ion binding"/>
    <property type="evidence" value="ECO:0007669"/>
    <property type="project" value="UniProtKB-KW"/>
</dbReference>
<evidence type="ECO:0000256" key="5">
    <source>
        <dbReference type="SAM" id="MobiDB-lite"/>
    </source>
</evidence>
<dbReference type="InterPro" id="IPR013083">
    <property type="entry name" value="Znf_RING/FYVE/PHD"/>
</dbReference>
<dbReference type="OrthoDB" id="6105938at2759"/>
<gene>
    <name evidence="7" type="ORF">NEOLEDRAFT_1124221</name>
</gene>
<feature type="compositionally biased region" description="Polar residues" evidence="5">
    <location>
        <begin position="31"/>
        <end position="48"/>
    </location>
</feature>
<feature type="compositionally biased region" description="Acidic residues" evidence="5">
    <location>
        <begin position="338"/>
        <end position="371"/>
    </location>
</feature>
<evidence type="ECO:0000256" key="4">
    <source>
        <dbReference type="PROSITE-ProRule" id="PRU00175"/>
    </source>
</evidence>
<dbReference type="Pfam" id="PF13445">
    <property type="entry name" value="zf-RING_UBOX"/>
    <property type="match status" value="1"/>
</dbReference>
<keyword evidence="1" id="KW-0479">Metal-binding</keyword>
<dbReference type="EMBL" id="KV425642">
    <property type="protein sequence ID" value="KZT19393.1"/>
    <property type="molecule type" value="Genomic_DNA"/>
</dbReference>
<evidence type="ECO:0000256" key="3">
    <source>
        <dbReference type="ARBA" id="ARBA00022833"/>
    </source>
</evidence>
<dbReference type="InterPro" id="IPR001841">
    <property type="entry name" value="Znf_RING"/>
</dbReference>
<dbReference type="PANTHER" id="PTHR12109">
    <property type="entry name" value="RING FINGER PROTEIN 141-RELATED"/>
    <property type="match status" value="1"/>
</dbReference>
<evidence type="ECO:0000256" key="1">
    <source>
        <dbReference type="ARBA" id="ARBA00022723"/>
    </source>
</evidence>
<evidence type="ECO:0000256" key="2">
    <source>
        <dbReference type="ARBA" id="ARBA00022771"/>
    </source>
</evidence>
<proteinExistence type="predicted"/>
<organism evidence="7 8">
    <name type="scientific">Neolentinus lepideus HHB14362 ss-1</name>
    <dbReference type="NCBI Taxonomy" id="1314782"/>
    <lineage>
        <taxon>Eukaryota</taxon>
        <taxon>Fungi</taxon>
        <taxon>Dikarya</taxon>
        <taxon>Basidiomycota</taxon>
        <taxon>Agaricomycotina</taxon>
        <taxon>Agaricomycetes</taxon>
        <taxon>Gloeophyllales</taxon>
        <taxon>Gloeophyllaceae</taxon>
        <taxon>Neolentinus</taxon>
    </lineage>
</organism>
<dbReference type="AlphaFoldDB" id="A0A165NAR4"/>
<dbReference type="PANTHER" id="PTHR12109:SF3">
    <property type="entry name" value="RING FINGER PROTEIN 141"/>
    <property type="match status" value="1"/>
</dbReference>
<feature type="compositionally biased region" description="Basic and acidic residues" evidence="5">
    <location>
        <begin position="403"/>
        <end position="418"/>
    </location>
</feature>
<feature type="region of interest" description="Disordered" evidence="5">
    <location>
        <begin position="306"/>
        <end position="418"/>
    </location>
</feature>
<name>A0A165NAR4_9AGAM</name>
<dbReference type="PROSITE" id="PS50089">
    <property type="entry name" value="ZF_RING_2"/>
    <property type="match status" value="1"/>
</dbReference>
<protein>
    <recommendedName>
        <fullName evidence="6">RING-type domain-containing protein</fullName>
    </recommendedName>
</protein>
<sequence length="418" mass="45673">MAAVDIDDEFNSLADPFAEVDWATVPELNFPNPQMQEQQGGETATNFPSIEGWSNAAVAGRPASSGNLESSATFDYFSDDLDESILAQVDELERREMSRAVSGQPNPHITRSNVAATPIVGTVSSSRSNVSRYFGGAPSNNRNTNTSTFSSSRRPRTPTHSRSKEIDSSPRKKAKPSIYSPPSAIKKGKDRDGSKENAILDILETFDDDTTCPICCDMFAAAHVGNPCGHSVCGECGWAWISKNRRHRTCAICREQLSGDTPMIPNYTLDSLVEKHINALGKSGDRDWLPGGAKFKDWHGRKEKWKRDVVKRAAKSKSGSSTGHAYRQPPSINLPALNEEDEAFLAPDDEEDESYQPSGTEEENELLDEVAEIVQDAISRALSVPAMQSETRGQRGGSRHRSGRGEGRGEGRGRQGSR</sequence>
<dbReference type="InterPro" id="IPR047126">
    <property type="entry name" value="RNF141-like"/>
</dbReference>
<feature type="region of interest" description="Disordered" evidence="5">
    <location>
        <begin position="96"/>
        <end position="115"/>
    </location>
</feature>
<evidence type="ECO:0000313" key="7">
    <source>
        <dbReference type="EMBL" id="KZT19393.1"/>
    </source>
</evidence>
<feature type="domain" description="RING-type" evidence="6">
    <location>
        <begin position="212"/>
        <end position="254"/>
    </location>
</feature>
<reference evidence="7 8" key="1">
    <citation type="journal article" date="2016" name="Mol. Biol. Evol.">
        <title>Comparative Genomics of Early-Diverging Mushroom-Forming Fungi Provides Insights into the Origins of Lignocellulose Decay Capabilities.</title>
        <authorList>
            <person name="Nagy L.G."/>
            <person name="Riley R."/>
            <person name="Tritt A."/>
            <person name="Adam C."/>
            <person name="Daum C."/>
            <person name="Floudas D."/>
            <person name="Sun H."/>
            <person name="Yadav J.S."/>
            <person name="Pangilinan J."/>
            <person name="Larsson K.H."/>
            <person name="Matsuura K."/>
            <person name="Barry K."/>
            <person name="Labutti K."/>
            <person name="Kuo R."/>
            <person name="Ohm R.A."/>
            <person name="Bhattacharya S.S."/>
            <person name="Shirouzu T."/>
            <person name="Yoshinaga Y."/>
            <person name="Martin F.M."/>
            <person name="Grigoriev I.V."/>
            <person name="Hibbett D.S."/>
        </authorList>
    </citation>
    <scope>NUCLEOTIDE SEQUENCE [LARGE SCALE GENOMIC DNA]</scope>
    <source>
        <strain evidence="7 8">HHB14362 ss-1</strain>
    </source>
</reference>
<feature type="compositionally biased region" description="Low complexity" evidence="5">
    <location>
        <begin position="138"/>
        <end position="152"/>
    </location>
</feature>